<protein>
    <submittedName>
        <fullName evidence="2">Uncharacterized protein</fullName>
    </submittedName>
</protein>
<reference evidence="2 3" key="1">
    <citation type="journal article" date="2023" name="Plants (Basel)">
        <title>Bridging the Gap: Combining Genomics and Transcriptomics Approaches to Understand Stylosanthes scabra, an Orphan Legume from the Brazilian Caatinga.</title>
        <authorList>
            <person name="Ferreira-Neto J.R.C."/>
            <person name="da Silva M.D."/>
            <person name="Binneck E."/>
            <person name="de Melo N.F."/>
            <person name="da Silva R.H."/>
            <person name="de Melo A.L.T.M."/>
            <person name="Pandolfi V."/>
            <person name="Bustamante F.O."/>
            <person name="Brasileiro-Vidal A.C."/>
            <person name="Benko-Iseppon A.M."/>
        </authorList>
    </citation>
    <scope>NUCLEOTIDE SEQUENCE [LARGE SCALE GENOMIC DNA]</scope>
    <source>
        <tissue evidence="2">Leaves</tissue>
    </source>
</reference>
<evidence type="ECO:0000256" key="1">
    <source>
        <dbReference type="SAM" id="MobiDB-lite"/>
    </source>
</evidence>
<dbReference type="Proteomes" id="UP001341840">
    <property type="component" value="Unassembled WGS sequence"/>
</dbReference>
<dbReference type="EMBL" id="JASCZI010030931">
    <property type="protein sequence ID" value="MED6125387.1"/>
    <property type="molecule type" value="Genomic_DNA"/>
</dbReference>
<feature type="region of interest" description="Disordered" evidence="1">
    <location>
        <begin position="92"/>
        <end position="118"/>
    </location>
</feature>
<gene>
    <name evidence="2" type="ORF">PIB30_068088</name>
</gene>
<accession>A0ABU6RMV4</accession>
<feature type="compositionally biased region" description="Basic and acidic residues" evidence="1">
    <location>
        <begin position="103"/>
        <end position="118"/>
    </location>
</feature>
<name>A0ABU6RMV4_9FABA</name>
<sequence length="118" mass="13765">VQESFIPQLHGMQFVSVEEQVCHMRYAIRYVTFRYKKGYAVCTIKITYQMGDLPKRTAFHDGTMAARKLSMNVIQQCIGKLEPRIKQLLLSAGPISPGQGMRDQSRKMFDRRMDRRHL</sequence>
<evidence type="ECO:0000313" key="2">
    <source>
        <dbReference type="EMBL" id="MED6125387.1"/>
    </source>
</evidence>
<evidence type="ECO:0000313" key="3">
    <source>
        <dbReference type="Proteomes" id="UP001341840"/>
    </source>
</evidence>
<proteinExistence type="predicted"/>
<comment type="caution">
    <text evidence="2">The sequence shown here is derived from an EMBL/GenBank/DDBJ whole genome shotgun (WGS) entry which is preliminary data.</text>
</comment>
<feature type="non-terminal residue" evidence="2">
    <location>
        <position position="1"/>
    </location>
</feature>
<organism evidence="2 3">
    <name type="scientific">Stylosanthes scabra</name>
    <dbReference type="NCBI Taxonomy" id="79078"/>
    <lineage>
        <taxon>Eukaryota</taxon>
        <taxon>Viridiplantae</taxon>
        <taxon>Streptophyta</taxon>
        <taxon>Embryophyta</taxon>
        <taxon>Tracheophyta</taxon>
        <taxon>Spermatophyta</taxon>
        <taxon>Magnoliopsida</taxon>
        <taxon>eudicotyledons</taxon>
        <taxon>Gunneridae</taxon>
        <taxon>Pentapetalae</taxon>
        <taxon>rosids</taxon>
        <taxon>fabids</taxon>
        <taxon>Fabales</taxon>
        <taxon>Fabaceae</taxon>
        <taxon>Papilionoideae</taxon>
        <taxon>50 kb inversion clade</taxon>
        <taxon>dalbergioids sensu lato</taxon>
        <taxon>Dalbergieae</taxon>
        <taxon>Pterocarpus clade</taxon>
        <taxon>Stylosanthes</taxon>
    </lineage>
</organism>
<keyword evidence="3" id="KW-1185">Reference proteome</keyword>